<organism evidence="11 12">
    <name type="scientific">Pseudonocardia benzenivorans</name>
    <dbReference type="NCBI Taxonomy" id="228005"/>
    <lineage>
        <taxon>Bacteria</taxon>
        <taxon>Bacillati</taxon>
        <taxon>Actinomycetota</taxon>
        <taxon>Actinomycetes</taxon>
        <taxon>Pseudonocardiales</taxon>
        <taxon>Pseudonocardiaceae</taxon>
        <taxon>Pseudonocardia</taxon>
    </lineage>
</organism>
<evidence type="ECO:0000256" key="6">
    <source>
        <dbReference type="ARBA" id="ARBA00023303"/>
    </source>
</evidence>
<comment type="subcellular location">
    <subcellularLocation>
        <location evidence="1 10">Cell membrane</location>
        <topology evidence="1 10">Multi-pass membrane protein</topology>
    </subcellularLocation>
</comment>
<keyword evidence="5 10" id="KW-0472">Membrane</keyword>
<keyword evidence="10" id="KW-0406">Ion transport</keyword>
<keyword evidence="12" id="KW-1185">Reference proteome</keyword>
<evidence type="ECO:0000256" key="1">
    <source>
        <dbReference type="ARBA" id="ARBA00004651"/>
    </source>
</evidence>
<keyword evidence="10" id="KW-0915">Sodium</keyword>
<proteinExistence type="inferred from homology"/>
<evidence type="ECO:0000256" key="5">
    <source>
        <dbReference type="ARBA" id="ARBA00023136"/>
    </source>
</evidence>
<dbReference type="RefSeq" id="WP_013672792.1">
    <property type="nucleotide sequence ID" value="NZ_BAABKS010000022.1"/>
</dbReference>
<sequence length="162" mass="16801">MTAPLPGTGEEEVFAPPANPLEPLRGQARAFGAVAVGGAIGAIGRWAVGLAIPTPPGSFPWATFGINVLGCFLIGVVVVAVTELTDPHPLARPFLATGILGGFTTFSTYSVDAQHLVAAHRIGSAFGYLGLTLVAAVIAAWAGLEVTRLVYRRRIAARRTAR</sequence>
<comment type="activity regulation">
    <text evidence="10">Na(+) is not transported, but it plays an essential structural role and its presence is essential for fluoride channel function.</text>
</comment>
<keyword evidence="2 10" id="KW-1003">Cell membrane</keyword>
<dbReference type="PANTHER" id="PTHR28259">
    <property type="entry name" value="FLUORIDE EXPORT PROTEIN 1-RELATED"/>
    <property type="match status" value="1"/>
</dbReference>
<evidence type="ECO:0000256" key="2">
    <source>
        <dbReference type="ARBA" id="ARBA00022475"/>
    </source>
</evidence>
<comment type="caution">
    <text evidence="11">The sequence shown here is derived from an EMBL/GenBank/DDBJ whole genome shotgun (WGS) entry which is preliminary data.</text>
</comment>
<dbReference type="InterPro" id="IPR003691">
    <property type="entry name" value="FluC"/>
</dbReference>
<dbReference type="HAMAP" id="MF_00454">
    <property type="entry name" value="FluC"/>
    <property type="match status" value="1"/>
</dbReference>
<feature type="transmembrane region" description="Helical" evidence="10">
    <location>
        <begin position="123"/>
        <end position="144"/>
    </location>
</feature>
<keyword evidence="10" id="KW-0813">Transport</keyword>
<evidence type="ECO:0000256" key="7">
    <source>
        <dbReference type="ARBA" id="ARBA00035120"/>
    </source>
</evidence>
<feature type="transmembrane region" description="Helical" evidence="10">
    <location>
        <begin position="93"/>
        <end position="111"/>
    </location>
</feature>
<feature type="transmembrane region" description="Helical" evidence="10">
    <location>
        <begin position="30"/>
        <end position="52"/>
    </location>
</feature>
<evidence type="ECO:0000256" key="3">
    <source>
        <dbReference type="ARBA" id="ARBA00022692"/>
    </source>
</evidence>
<reference evidence="12" key="1">
    <citation type="journal article" date="2019" name="Int. J. Syst. Evol. Microbiol.">
        <title>The Global Catalogue of Microorganisms (GCM) 10K type strain sequencing project: providing services to taxonomists for standard genome sequencing and annotation.</title>
        <authorList>
            <consortium name="The Broad Institute Genomics Platform"/>
            <consortium name="The Broad Institute Genome Sequencing Center for Infectious Disease"/>
            <person name="Wu L."/>
            <person name="Ma J."/>
        </authorList>
    </citation>
    <scope>NUCLEOTIDE SEQUENCE [LARGE SCALE GENOMIC DNA]</scope>
    <source>
        <strain evidence="12">CCUG 49018</strain>
    </source>
</reference>
<name>A0ABW3VGK5_9PSEU</name>
<protein>
    <recommendedName>
        <fullName evidence="10">Fluoride-specific ion channel FluC</fullName>
    </recommendedName>
</protein>
<keyword evidence="4 10" id="KW-1133">Transmembrane helix</keyword>
<keyword evidence="10" id="KW-0479">Metal-binding</keyword>
<dbReference type="PANTHER" id="PTHR28259:SF1">
    <property type="entry name" value="FLUORIDE EXPORT PROTEIN 1-RELATED"/>
    <property type="match status" value="1"/>
</dbReference>
<dbReference type="Proteomes" id="UP001597182">
    <property type="component" value="Unassembled WGS sequence"/>
</dbReference>
<feature type="binding site" evidence="10">
    <location>
        <position position="104"/>
    </location>
    <ligand>
        <name>Na(+)</name>
        <dbReference type="ChEBI" id="CHEBI:29101"/>
        <note>structural</note>
    </ligand>
</feature>
<gene>
    <name evidence="10 11" type="primary">crcB</name>
    <name evidence="10" type="synonym">fluC</name>
    <name evidence="11" type="ORF">ACFQ34_08650</name>
</gene>
<keyword evidence="3 10" id="KW-0812">Transmembrane</keyword>
<keyword evidence="6 10" id="KW-0407">Ion channel</keyword>
<comment type="similarity">
    <text evidence="7 10">Belongs to the fluoride channel Fluc/FEX (TC 1.A.43) family.</text>
</comment>
<evidence type="ECO:0000313" key="11">
    <source>
        <dbReference type="EMBL" id="MFD1233348.1"/>
    </source>
</evidence>
<comment type="catalytic activity">
    <reaction evidence="8">
        <text>fluoride(in) = fluoride(out)</text>
        <dbReference type="Rhea" id="RHEA:76159"/>
        <dbReference type="ChEBI" id="CHEBI:17051"/>
    </reaction>
    <physiologicalReaction direction="left-to-right" evidence="8">
        <dbReference type="Rhea" id="RHEA:76160"/>
    </physiologicalReaction>
</comment>
<evidence type="ECO:0000313" key="12">
    <source>
        <dbReference type="Proteomes" id="UP001597182"/>
    </source>
</evidence>
<evidence type="ECO:0000256" key="8">
    <source>
        <dbReference type="ARBA" id="ARBA00035585"/>
    </source>
</evidence>
<feature type="transmembrane region" description="Helical" evidence="10">
    <location>
        <begin position="58"/>
        <end position="81"/>
    </location>
</feature>
<comment type="function">
    <text evidence="9 10">Fluoride-specific ion channel. Important for reducing fluoride concentration in the cell, thus reducing its toxicity.</text>
</comment>
<dbReference type="EMBL" id="JBHTMB010000058">
    <property type="protein sequence ID" value="MFD1233348.1"/>
    <property type="molecule type" value="Genomic_DNA"/>
</dbReference>
<dbReference type="Pfam" id="PF02537">
    <property type="entry name" value="CRCB"/>
    <property type="match status" value="1"/>
</dbReference>
<accession>A0ABW3VGK5</accession>
<feature type="binding site" evidence="10">
    <location>
        <position position="101"/>
    </location>
    <ligand>
        <name>Na(+)</name>
        <dbReference type="ChEBI" id="CHEBI:29101"/>
        <note>structural</note>
    </ligand>
</feature>
<evidence type="ECO:0000256" key="4">
    <source>
        <dbReference type="ARBA" id="ARBA00022989"/>
    </source>
</evidence>
<dbReference type="NCBIfam" id="TIGR00494">
    <property type="entry name" value="crcB"/>
    <property type="match status" value="1"/>
</dbReference>
<evidence type="ECO:0000256" key="9">
    <source>
        <dbReference type="ARBA" id="ARBA00049940"/>
    </source>
</evidence>
<evidence type="ECO:0000256" key="10">
    <source>
        <dbReference type="HAMAP-Rule" id="MF_00454"/>
    </source>
</evidence>